<feature type="compositionally biased region" description="Acidic residues" evidence="1">
    <location>
        <begin position="300"/>
        <end position="315"/>
    </location>
</feature>
<feature type="region of interest" description="Disordered" evidence="1">
    <location>
        <begin position="332"/>
        <end position="351"/>
    </location>
</feature>
<dbReference type="PANTHER" id="PTHR46737">
    <property type="entry name" value="OS02G0827600 PROTEIN"/>
    <property type="match status" value="1"/>
</dbReference>
<comment type="caution">
    <text evidence="2">The sequence shown here is derived from an EMBL/GenBank/DDBJ whole genome shotgun (WGS) entry which is preliminary data.</text>
</comment>
<evidence type="ECO:0000313" key="3">
    <source>
        <dbReference type="Proteomes" id="UP000660262"/>
    </source>
</evidence>
<dbReference type="Pfam" id="PF12049">
    <property type="entry name" value="DUF3531"/>
    <property type="match status" value="1"/>
</dbReference>
<evidence type="ECO:0000256" key="1">
    <source>
        <dbReference type="SAM" id="MobiDB-lite"/>
    </source>
</evidence>
<dbReference type="PANTHER" id="PTHR46737:SF2">
    <property type="entry name" value="OS02G0827600 PROTEIN"/>
    <property type="match status" value="1"/>
</dbReference>
<name>A0A830HR58_9CHLO</name>
<organism evidence="2 3">
    <name type="scientific">Pycnococcus provasolii</name>
    <dbReference type="NCBI Taxonomy" id="41880"/>
    <lineage>
        <taxon>Eukaryota</taxon>
        <taxon>Viridiplantae</taxon>
        <taxon>Chlorophyta</taxon>
        <taxon>Pseudoscourfieldiophyceae</taxon>
        <taxon>Pseudoscourfieldiales</taxon>
        <taxon>Pycnococcaceae</taxon>
        <taxon>Pycnococcus</taxon>
    </lineage>
</organism>
<feature type="compositionally biased region" description="Acidic residues" evidence="1">
    <location>
        <begin position="474"/>
        <end position="490"/>
    </location>
</feature>
<evidence type="ECO:0000313" key="2">
    <source>
        <dbReference type="EMBL" id="GHP09418.1"/>
    </source>
</evidence>
<feature type="region of interest" description="Disordered" evidence="1">
    <location>
        <begin position="467"/>
        <end position="490"/>
    </location>
</feature>
<dbReference type="EMBL" id="BNJQ01000024">
    <property type="protein sequence ID" value="GHP09418.1"/>
    <property type="molecule type" value="Genomic_DNA"/>
</dbReference>
<protein>
    <submittedName>
        <fullName evidence="2">Uncharacterized protein</fullName>
    </submittedName>
</protein>
<dbReference type="AlphaFoldDB" id="A0A830HR58"/>
<feature type="region of interest" description="Disordered" evidence="1">
    <location>
        <begin position="298"/>
        <end position="324"/>
    </location>
</feature>
<keyword evidence="3" id="KW-1185">Reference proteome</keyword>
<dbReference type="Proteomes" id="UP000660262">
    <property type="component" value="Unassembled WGS sequence"/>
</dbReference>
<dbReference type="OrthoDB" id="2014339at2759"/>
<feature type="region of interest" description="Disordered" evidence="1">
    <location>
        <begin position="31"/>
        <end position="58"/>
    </location>
</feature>
<gene>
    <name evidence="2" type="ORF">PPROV_000815300</name>
</gene>
<proteinExistence type="predicted"/>
<accession>A0A830HR58</accession>
<dbReference type="InterPro" id="IPR021920">
    <property type="entry name" value="DUF3531"/>
</dbReference>
<sequence length="490" mass="54775">MAAAPHVVRLGSARARVHARAMVGSIDDVIRGRPKGRRAQGARLPQPRKNGTYERGRDEAMAAAERKQKELEEYKAWRDDPDAASTSFTPVPADERLPWVKQLYEEARFDKELANILEGTGGNPQLIKFRMQRDLDEQYSKPVGGVSKSAPTFDTTRVKFQTPFNMVSLWIWIEMPSPPTTDQKEILSALLASWFAVGRSGGYNALNTQCQTAGAMKMQDGEFKYDRSQLIETLPGRFHAMGEDVEYRGRWARCWFDLGTADEMALDVLLNMLAGLGEEFMSIRSVIVGGDSIEVHDDDAAAEDGDGDDDDDEGNGETKSTIWDGKGVYRSDVGQVMDDPSSPSANSLDDKLFDERIAEDASKGRMGLRIPIDRETGRALMDARPAWEDEDDTDFDAELWQKLIEEEEQKQLRMERGGEMYPSLEDLESVQMGLDDDEDLVDALTKDDLHHLEPGSSLREFYDAQLNLDNDGGVQDDGENEDGDGTTEKR</sequence>
<reference evidence="2" key="1">
    <citation type="submission" date="2020-10" db="EMBL/GenBank/DDBJ databases">
        <title>Unveiling of a novel bifunctional photoreceptor, Dualchrome1, isolated from a cosmopolitan green alga.</title>
        <authorList>
            <person name="Suzuki S."/>
            <person name="Kawachi M."/>
        </authorList>
    </citation>
    <scope>NUCLEOTIDE SEQUENCE</scope>
    <source>
        <strain evidence="2">NIES 2893</strain>
    </source>
</reference>